<dbReference type="InterPro" id="IPR029063">
    <property type="entry name" value="SAM-dependent_MTases_sf"/>
</dbReference>
<feature type="domain" description="C-methyltransferase" evidence="2">
    <location>
        <begin position="248"/>
        <end position="406"/>
    </location>
</feature>
<dbReference type="PANTHER" id="PTHR43861:SF5">
    <property type="entry name" value="BLL5978 PROTEIN"/>
    <property type="match status" value="1"/>
</dbReference>
<dbReference type="Gene3D" id="3.40.50.720">
    <property type="entry name" value="NAD(P)-binding Rossmann-like Domain"/>
    <property type="match status" value="1"/>
</dbReference>
<comment type="caution">
    <text evidence="3">The sequence shown here is derived from an EMBL/GenBank/DDBJ whole genome shotgun (WGS) entry which is preliminary data.</text>
</comment>
<dbReference type="Pfam" id="PF08484">
    <property type="entry name" value="Methyltransf_14"/>
    <property type="match status" value="1"/>
</dbReference>
<dbReference type="RefSeq" id="WP_209745389.1">
    <property type="nucleotide sequence ID" value="NZ_JBHSMH010000041.1"/>
</dbReference>
<dbReference type="Gene3D" id="6.20.50.110">
    <property type="entry name" value="Methyltransferase, zinc-binding domain"/>
    <property type="match status" value="1"/>
</dbReference>
<dbReference type="GO" id="GO:0032259">
    <property type="term" value="P:methylation"/>
    <property type="evidence" value="ECO:0007669"/>
    <property type="project" value="UniProtKB-KW"/>
</dbReference>
<keyword evidence="3" id="KW-0489">Methyltransferase</keyword>
<evidence type="ECO:0000313" key="3">
    <source>
        <dbReference type="EMBL" id="MFC5469721.1"/>
    </source>
</evidence>
<evidence type="ECO:0000259" key="2">
    <source>
        <dbReference type="Pfam" id="PF08484"/>
    </source>
</evidence>
<dbReference type="CDD" id="cd02440">
    <property type="entry name" value="AdoMet_MTases"/>
    <property type="match status" value="1"/>
</dbReference>
<evidence type="ECO:0000259" key="1">
    <source>
        <dbReference type="Pfam" id="PF08421"/>
    </source>
</evidence>
<dbReference type="PANTHER" id="PTHR43861">
    <property type="entry name" value="TRANS-ACONITATE 2-METHYLTRANSFERASE-RELATED"/>
    <property type="match status" value="1"/>
</dbReference>
<dbReference type="EMBL" id="JBHSMH010000041">
    <property type="protein sequence ID" value="MFC5469721.1"/>
    <property type="molecule type" value="Genomic_DNA"/>
</dbReference>
<accession>A0ABW0LWK1</accession>
<reference evidence="4" key="1">
    <citation type="journal article" date="2019" name="Int. J. Syst. Evol. Microbiol.">
        <title>The Global Catalogue of Microorganisms (GCM) 10K type strain sequencing project: providing services to taxonomists for standard genome sequencing and annotation.</title>
        <authorList>
            <consortium name="The Broad Institute Genomics Platform"/>
            <consortium name="The Broad Institute Genome Sequencing Center for Infectious Disease"/>
            <person name="Wu L."/>
            <person name="Ma J."/>
        </authorList>
    </citation>
    <scope>NUCLEOTIDE SEQUENCE [LARGE SCALE GENOMIC DNA]</scope>
    <source>
        <strain evidence="4">CCUG 57113</strain>
    </source>
</reference>
<feature type="domain" description="Methyltransferase putative zinc binding" evidence="1">
    <location>
        <begin position="6"/>
        <end position="67"/>
    </location>
</feature>
<gene>
    <name evidence="3" type="ORF">ACFPPD_13390</name>
</gene>
<dbReference type="Pfam" id="PF08421">
    <property type="entry name" value="Methyltransf_13"/>
    <property type="match status" value="1"/>
</dbReference>
<dbReference type="InterPro" id="IPR038576">
    <property type="entry name" value="Methyltransf_Zn-bd_dom_put_sf"/>
</dbReference>
<name>A0ABW0LWK1_9BACL</name>
<dbReference type="InterPro" id="IPR013691">
    <property type="entry name" value="MeTrfase_14"/>
</dbReference>
<sequence>MINQKCRFCGTHLKYTFADLGMSPLSNSYLRPDQLMEREIFYPLHAYVCEGCLLVQLDEFEAPEQIFSDYAYFSSYAATWLRHVQQYADMVTTRFDIHASSQVVEIASNDGYLLQYFKQKGTPVLGIEPAANVAKIAIEKGIPTAIEFFGKSTANKIITEYQLQADLLIANNVLAHVPDLLDFVAGMKLLLKPGGVITVEFPYLLELIKNNQFDTIYHEHFSYFSLMTVQKIFASQGLTIFDVDELSTHGGSLRVYARHGEDSGKLVHSRVNNLLLNEETMGLTELALYRKFNDQVKETKWKILNFLISARREGKTIAGYGAPAKGNTLLNFCGIRTDFMDYTVDRSPYKQGLYLPGTHIPIEHPEKIRETKPDYLLILPWNLQEEVMEQMSYIREWGGKFVIPIPEVKVI</sequence>
<dbReference type="GO" id="GO:0008168">
    <property type="term" value="F:methyltransferase activity"/>
    <property type="evidence" value="ECO:0007669"/>
    <property type="project" value="UniProtKB-KW"/>
</dbReference>
<keyword evidence="4" id="KW-1185">Reference proteome</keyword>
<keyword evidence="3" id="KW-0808">Transferase</keyword>
<dbReference type="Pfam" id="PF13489">
    <property type="entry name" value="Methyltransf_23"/>
    <property type="match status" value="1"/>
</dbReference>
<evidence type="ECO:0000313" key="4">
    <source>
        <dbReference type="Proteomes" id="UP001596105"/>
    </source>
</evidence>
<dbReference type="Proteomes" id="UP001596105">
    <property type="component" value="Unassembled WGS sequence"/>
</dbReference>
<dbReference type="Gene3D" id="3.40.50.150">
    <property type="entry name" value="Vaccinia Virus protein VP39"/>
    <property type="match status" value="1"/>
</dbReference>
<organism evidence="3 4">
    <name type="scientific">Cohnella suwonensis</name>
    <dbReference type="NCBI Taxonomy" id="696072"/>
    <lineage>
        <taxon>Bacteria</taxon>
        <taxon>Bacillati</taxon>
        <taxon>Bacillota</taxon>
        <taxon>Bacilli</taxon>
        <taxon>Bacillales</taxon>
        <taxon>Paenibacillaceae</taxon>
        <taxon>Cohnella</taxon>
    </lineage>
</organism>
<dbReference type="SUPFAM" id="SSF53335">
    <property type="entry name" value="S-adenosyl-L-methionine-dependent methyltransferases"/>
    <property type="match status" value="1"/>
</dbReference>
<dbReference type="InterPro" id="IPR013630">
    <property type="entry name" value="Methyltransf_Zn-bd_dom_put"/>
</dbReference>
<proteinExistence type="predicted"/>
<protein>
    <submittedName>
        <fullName evidence="3">Methyltransferase domain-containing protein</fullName>
    </submittedName>
</protein>